<reference evidence="2 3" key="1">
    <citation type="journal article" date="2019" name="Int. J. Syst. Evol. Microbiol.">
        <title>The Global Catalogue of Microorganisms (GCM) 10K type strain sequencing project: providing services to taxonomists for standard genome sequencing and annotation.</title>
        <authorList>
            <consortium name="The Broad Institute Genomics Platform"/>
            <consortium name="The Broad Institute Genome Sequencing Center for Infectious Disease"/>
            <person name="Wu L."/>
            <person name="Ma J."/>
        </authorList>
    </citation>
    <scope>NUCLEOTIDE SEQUENCE [LARGE SCALE GENOMIC DNA]</scope>
    <source>
        <strain evidence="2 3">JCM 3272</strain>
    </source>
</reference>
<evidence type="ECO:0000259" key="1">
    <source>
        <dbReference type="Pfam" id="PF25991"/>
    </source>
</evidence>
<protein>
    <recommendedName>
        <fullName evidence="1">Potassium/proton antiporter subunit KhtT-like N-terminal domain-containing protein</fullName>
    </recommendedName>
</protein>
<dbReference type="Proteomes" id="UP001501444">
    <property type="component" value="Unassembled WGS sequence"/>
</dbReference>
<sequence length="88" mass="9111">MDIERTSLPGIGTCRTFTSAAGTRVGVIAHDADGRRVLIHSTDGDPDAGCCLALTPAEAVALAGLLGIFDVTDAGHRDDRLPAPDARR</sequence>
<gene>
    <name evidence="2" type="ORF">GCM10010170_052240</name>
</gene>
<dbReference type="InterPro" id="IPR058776">
    <property type="entry name" value="KhtT-like_N"/>
</dbReference>
<organism evidence="2 3">
    <name type="scientific">Dactylosporangium salmoneum</name>
    <dbReference type="NCBI Taxonomy" id="53361"/>
    <lineage>
        <taxon>Bacteria</taxon>
        <taxon>Bacillati</taxon>
        <taxon>Actinomycetota</taxon>
        <taxon>Actinomycetes</taxon>
        <taxon>Micromonosporales</taxon>
        <taxon>Micromonosporaceae</taxon>
        <taxon>Dactylosporangium</taxon>
    </lineage>
</organism>
<comment type="caution">
    <text evidence="2">The sequence shown here is derived from an EMBL/GenBank/DDBJ whole genome shotgun (WGS) entry which is preliminary data.</text>
</comment>
<keyword evidence="3" id="KW-1185">Reference proteome</keyword>
<dbReference type="EMBL" id="BAAARV010000046">
    <property type="protein sequence ID" value="GAA2358479.1"/>
    <property type="molecule type" value="Genomic_DNA"/>
</dbReference>
<evidence type="ECO:0000313" key="3">
    <source>
        <dbReference type="Proteomes" id="UP001501444"/>
    </source>
</evidence>
<accession>A0ABN3GQQ6</accession>
<feature type="domain" description="Potassium/proton antiporter subunit KhtT-like N-terminal" evidence="1">
    <location>
        <begin position="1"/>
        <end position="67"/>
    </location>
</feature>
<name>A0ABN3GQQ6_9ACTN</name>
<dbReference type="Pfam" id="PF25991">
    <property type="entry name" value="KhtT_N"/>
    <property type="match status" value="1"/>
</dbReference>
<dbReference type="RefSeq" id="WP_344615144.1">
    <property type="nucleotide sequence ID" value="NZ_BAAARV010000046.1"/>
</dbReference>
<proteinExistence type="predicted"/>
<evidence type="ECO:0000313" key="2">
    <source>
        <dbReference type="EMBL" id="GAA2358479.1"/>
    </source>
</evidence>